<dbReference type="InterPro" id="IPR001640">
    <property type="entry name" value="Lgt"/>
</dbReference>
<dbReference type="Proteomes" id="UP000242763">
    <property type="component" value="Unassembled WGS sequence"/>
</dbReference>
<evidence type="ECO:0000256" key="5">
    <source>
        <dbReference type="SAM" id="Phobius"/>
    </source>
</evidence>
<dbReference type="OrthoDB" id="9799347at2"/>
<evidence type="ECO:0000256" key="2">
    <source>
        <dbReference type="ARBA" id="ARBA00022748"/>
    </source>
</evidence>
<reference evidence="8" key="1">
    <citation type="submission" date="2016-10" db="EMBL/GenBank/DDBJ databases">
        <authorList>
            <person name="Varghese N."/>
            <person name="Submissions S."/>
        </authorList>
    </citation>
    <scope>NUCLEOTIDE SEQUENCE [LARGE SCALE GENOMIC DNA]</scope>
    <source>
        <strain evidence="8">DSM 21857</strain>
    </source>
</reference>
<dbReference type="GO" id="GO:0008961">
    <property type="term" value="F:phosphatidylglycerol-prolipoprotein diacylglyceryl transferase activity"/>
    <property type="evidence" value="ECO:0007669"/>
    <property type="project" value="InterPro"/>
</dbReference>
<evidence type="ECO:0000259" key="6">
    <source>
        <dbReference type="PROSITE" id="PS51352"/>
    </source>
</evidence>
<dbReference type="SUPFAM" id="SSF52833">
    <property type="entry name" value="Thioredoxin-like"/>
    <property type="match status" value="1"/>
</dbReference>
<dbReference type="AlphaFoldDB" id="A0A1I3M7S8"/>
<dbReference type="CDD" id="cd02966">
    <property type="entry name" value="TlpA_like_family"/>
    <property type="match status" value="1"/>
</dbReference>
<dbReference type="GO" id="GO:0005886">
    <property type="term" value="C:plasma membrane"/>
    <property type="evidence" value="ECO:0007669"/>
    <property type="project" value="InterPro"/>
</dbReference>
<dbReference type="Pfam" id="PF00578">
    <property type="entry name" value="AhpC-TSA"/>
    <property type="match status" value="1"/>
</dbReference>
<dbReference type="InterPro" id="IPR013766">
    <property type="entry name" value="Thioredoxin_domain"/>
</dbReference>
<dbReference type="GO" id="GO:0030313">
    <property type="term" value="C:cell envelope"/>
    <property type="evidence" value="ECO:0007669"/>
    <property type="project" value="UniProtKB-SubCell"/>
</dbReference>
<dbReference type="InterPro" id="IPR050553">
    <property type="entry name" value="Thioredoxin_ResA/DsbE_sf"/>
</dbReference>
<evidence type="ECO:0000256" key="4">
    <source>
        <dbReference type="ARBA" id="ARBA00023284"/>
    </source>
</evidence>
<feature type="transmembrane region" description="Helical" evidence="5">
    <location>
        <begin position="40"/>
        <end position="61"/>
    </location>
</feature>
<keyword evidence="5" id="KW-0472">Membrane</keyword>
<proteinExistence type="predicted"/>
<dbReference type="GO" id="GO:0016853">
    <property type="term" value="F:isomerase activity"/>
    <property type="evidence" value="ECO:0007669"/>
    <property type="project" value="UniProtKB-KW"/>
</dbReference>
<keyword evidence="5" id="KW-1133">Transmembrane helix</keyword>
<name>A0A1I3M7S8_9HYPH</name>
<dbReference type="PANTHER" id="PTHR42852:SF6">
    <property type="entry name" value="THIOL:DISULFIDE INTERCHANGE PROTEIN DSBE"/>
    <property type="match status" value="1"/>
</dbReference>
<sequence>MNAVSLGPLVLAADRFAVILGMFIFLVVTGGLARKIDPRFNSWSWIALVAGIGAARAGHVLQHLDNFLAEPLRIIAIWDGGFYAPAGILAVMLSFLMLKGARLRGWALLPVVLGLVVWNMTAQLTGGTRSVPLPQLAFETLAGEPLALEEVRGKPMVVNLWATWCPPCRREMPMMADVARSTPGTVFIFANQGEGRGAVGDYLERNGIMLDHVLLDSFGQLRQHYGAPGLPATLFIDAGGVLRHAHLGEISRETLQARIEALTSDTD</sequence>
<dbReference type="PROSITE" id="PS51352">
    <property type="entry name" value="THIOREDOXIN_2"/>
    <property type="match status" value="1"/>
</dbReference>
<organism evidence="7 8">
    <name type="scientific">Aquamicrobium aerolatum DSM 21857</name>
    <dbReference type="NCBI Taxonomy" id="1121003"/>
    <lineage>
        <taxon>Bacteria</taxon>
        <taxon>Pseudomonadati</taxon>
        <taxon>Pseudomonadota</taxon>
        <taxon>Alphaproteobacteria</taxon>
        <taxon>Hyphomicrobiales</taxon>
        <taxon>Phyllobacteriaceae</taxon>
        <taxon>Aerobium</taxon>
    </lineage>
</organism>
<feature type="transmembrane region" description="Helical" evidence="5">
    <location>
        <begin position="6"/>
        <end position="28"/>
    </location>
</feature>
<dbReference type="PROSITE" id="PS00194">
    <property type="entry name" value="THIOREDOXIN_1"/>
    <property type="match status" value="1"/>
</dbReference>
<dbReference type="STRING" id="1121003.SAMN03080618_01704"/>
<keyword evidence="4" id="KW-0676">Redox-active center</keyword>
<dbReference type="InterPro" id="IPR017937">
    <property type="entry name" value="Thioredoxin_CS"/>
</dbReference>
<accession>A0A1I3M7S8</accession>
<dbReference type="Gene3D" id="3.40.30.10">
    <property type="entry name" value="Glutaredoxin"/>
    <property type="match status" value="1"/>
</dbReference>
<dbReference type="GO" id="GO:0017004">
    <property type="term" value="P:cytochrome complex assembly"/>
    <property type="evidence" value="ECO:0007669"/>
    <property type="project" value="UniProtKB-KW"/>
</dbReference>
<feature type="transmembrane region" description="Helical" evidence="5">
    <location>
        <begin position="81"/>
        <end position="98"/>
    </location>
</feature>
<evidence type="ECO:0000256" key="3">
    <source>
        <dbReference type="ARBA" id="ARBA00023157"/>
    </source>
</evidence>
<evidence type="ECO:0000313" key="8">
    <source>
        <dbReference type="Proteomes" id="UP000242763"/>
    </source>
</evidence>
<dbReference type="InterPro" id="IPR000866">
    <property type="entry name" value="AhpC/TSA"/>
</dbReference>
<dbReference type="EMBL" id="FORF01000008">
    <property type="protein sequence ID" value="SFI93089.1"/>
    <property type="molecule type" value="Genomic_DNA"/>
</dbReference>
<feature type="domain" description="Thioredoxin" evidence="6">
    <location>
        <begin position="127"/>
        <end position="264"/>
    </location>
</feature>
<evidence type="ECO:0000313" key="7">
    <source>
        <dbReference type="EMBL" id="SFI93089.1"/>
    </source>
</evidence>
<gene>
    <name evidence="7" type="ORF">SAMN03080618_01704</name>
</gene>
<keyword evidence="2" id="KW-0201">Cytochrome c-type biogenesis</keyword>
<keyword evidence="8" id="KW-1185">Reference proteome</keyword>
<dbReference type="RefSeq" id="WP_091520959.1">
    <property type="nucleotide sequence ID" value="NZ_FORF01000008.1"/>
</dbReference>
<dbReference type="GO" id="GO:0016209">
    <property type="term" value="F:antioxidant activity"/>
    <property type="evidence" value="ECO:0007669"/>
    <property type="project" value="InterPro"/>
</dbReference>
<dbReference type="PANTHER" id="PTHR42852">
    <property type="entry name" value="THIOL:DISULFIDE INTERCHANGE PROTEIN DSBE"/>
    <property type="match status" value="1"/>
</dbReference>
<comment type="subcellular location">
    <subcellularLocation>
        <location evidence="1">Cell envelope</location>
    </subcellularLocation>
</comment>
<dbReference type="Pfam" id="PF01790">
    <property type="entry name" value="LGT"/>
    <property type="match status" value="1"/>
</dbReference>
<keyword evidence="7" id="KW-0413">Isomerase</keyword>
<dbReference type="GO" id="GO:0015036">
    <property type="term" value="F:disulfide oxidoreductase activity"/>
    <property type="evidence" value="ECO:0007669"/>
    <property type="project" value="UniProtKB-ARBA"/>
</dbReference>
<keyword evidence="3" id="KW-1015">Disulfide bond</keyword>
<feature type="transmembrane region" description="Helical" evidence="5">
    <location>
        <begin position="105"/>
        <end position="124"/>
    </location>
</feature>
<protein>
    <submittedName>
        <fullName evidence="7">Thiol-disulfide isomerase or thioredoxin</fullName>
    </submittedName>
</protein>
<dbReference type="InterPro" id="IPR036249">
    <property type="entry name" value="Thioredoxin-like_sf"/>
</dbReference>
<evidence type="ECO:0000256" key="1">
    <source>
        <dbReference type="ARBA" id="ARBA00004196"/>
    </source>
</evidence>
<keyword evidence="5" id="KW-0812">Transmembrane</keyword>
<dbReference type="GO" id="GO:0042158">
    <property type="term" value="P:lipoprotein biosynthetic process"/>
    <property type="evidence" value="ECO:0007669"/>
    <property type="project" value="InterPro"/>
</dbReference>